<dbReference type="EMBL" id="MU274938">
    <property type="protein sequence ID" value="KAI0084773.1"/>
    <property type="molecule type" value="Genomic_DNA"/>
</dbReference>
<sequence length="496" mass="53778">MTEYTTSSEAIRDYLSARQRTAMWVHKYGGHGSDDQMLSPSVPPSIISDSEAPSYGPTDSDVESDHSLPPRMVLRYGDGRPDIPIPTESNQQSRARAYSNPVRRHQDSRGSTVHRHHGLGGNGLVDPAFSQGQPQPRYAQTLSYASGHPLAADIQGNDFAPPSPEHIVILPSPQGEEPPSIPSAHPIPRAATIRSAHPEQIIPTGVAPSHQPSQHTIHAPSPRRAYDPSHSSQHNTDSPAVAYSHSHPPSSNAHGNTRPIPNPNSARPGTTLPYAYSPPQIIYASSSRNTGSHYAPPQIVYSPPSRSHHSHTRGPAPSITYSHSDPLPDHHNNPYYHNVSHPSDRRGGFVEEASSGSDNARSHYRSVSSRGRPRTRIPIERSPPRSRSETPPLSDAGSRTSGSTYYILPTPGQKVQIIPPGAPSLHTATTSTKGSHHSPISPHAPHPPPHHKNIFQKIFSIPRFAGSIDSRASSGSSSRRLHRRHTLGGAHIQPQH</sequence>
<evidence type="ECO:0000313" key="1">
    <source>
        <dbReference type="EMBL" id="KAI0084773.1"/>
    </source>
</evidence>
<name>A0ACB8TS08_9APHY</name>
<comment type="caution">
    <text evidence="1">The sequence shown here is derived from an EMBL/GenBank/DDBJ whole genome shotgun (WGS) entry which is preliminary data.</text>
</comment>
<organism evidence="1 2">
    <name type="scientific">Irpex rosettiformis</name>
    <dbReference type="NCBI Taxonomy" id="378272"/>
    <lineage>
        <taxon>Eukaryota</taxon>
        <taxon>Fungi</taxon>
        <taxon>Dikarya</taxon>
        <taxon>Basidiomycota</taxon>
        <taxon>Agaricomycotina</taxon>
        <taxon>Agaricomycetes</taxon>
        <taxon>Polyporales</taxon>
        <taxon>Irpicaceae</taxon>
        <taxon>Irpex</taxon>
    </lineage>
</organism>
<gene>
    <name evidence="1" type="ORF">BDY19DRAFT_897814</name>
</gene>
<dbReference type="Proteomes" id="UP001055072">
    <property type="component" value="Unassembled WGS sequence"/>
</dbReference>
<reference evidence="1" key="1">
    <citation type="journal article" date="2021" name="Environ. Microbiol.">
        <title>Gene family expansions and transcriptome signatures uncover fungal adaptations to wood decay.</title>
        <authorList>
            <person name="Hage H."/>
            <person name="Miyauchi S."/>
            <person name="Viragh M."/>
            <person name="Drula E."/>
            <person name="Min B."/>
            <person name="Chaduli D."/>
            <person name="Navarro D."/>
            <person name="Favel A."/>
            <person name="Norest M."/>
            <person name="Lesage-Meessen L."/>
            <person name="Balint B."/>
            <person name="Merenyi Z."/>
            <person name="de Eugenio L."/>
            <person name="Morin E."/>
            <person name="Martinez A.T."/>
            <person name="Baldrian P."/>
            <person name="Stursova M."/>
            <person name="Martinez M.J."/>
            <person name="Novotny C."/>
            <person name="Magnuson J.K."/>
            <person name="Spatafora J.W."/>
            <person name="Maurice S."/>
            <person name="Pangilinan J."/>
            <person name="Andreopoulos W."/>
            <person name="LaButti K."/>
            <person name="Hundley H."/>
            <person name="Na H."/>
            <person name="Kuo A."/>
            <person name="Barry K."/>
            <person name="Lipzen A."/>
            <person name="Henrissat B."/>
            <person name="Riley R."/>
            <person name="Ahrendt S."/>
            <person name="Nagy L.G."/>
            <person name="Grigoriev I.V."/>
            <person name="Martin F."/>
            <person name="Rosso M.N."/>
        </authorList>
    </citation>
    <scope>NUCLEOTIDE SEQUENCE</scope>
    <source>
        <strain evidence="1">CBS 384.51</strain>
    </source>
</reference>
<protein>
    <submittedName>
        <fullName evidence="1">Uncharacterized protein</fullName>
    </submittedName>
</protein>
<proteinExistence type="predicted"/>
<accession>A0ACB8TS08</accession>
<evidence type="ECO:0000313" key="2">
    <source>
        <dbReference type="Proteomes" id="UP001055072"/>
    </source>
</evidence>
<keyword evidence="2" id="KW-1185">Reference proteome</keyword>